<evidence type="ECO:0000259" key="3">
    <source>
        <dbReference type="Pfam" id="PF03527"/>
    </source>
</evidence>
<dbReference type="InterPro" id="IPR022385">
    <property type="entry name" value="Rhs_assc_core"/>
</dbReference>
<dbReference type="InterPro" id="IPR050708">
    <property type="entry name" value="T6SS_VgrG/RHS"/>
</dbReference>
<organism evidence="4 5">
    <name type="scientific">Pragia fontium DSM 5563 = ATCC 49100</name>
    <dbReference type="NCBI Taxonomy" id="1122977"/>
    <lineage>
        <taxon>Bacteria</taxon>
        <taxon>Pseudomonadati</taxon>
        <taxon>Pseudomonadota</taxon>
        <taxon>Gammaproteobacteria</taxon>
        <taxon>Enterobacterales</taxon>
        <taxon>Budviciaceae</taxon>
        <taxon>Pragia</taxon>
    </lineage>
</organism>
<evidence type="ECO:0000256" key="1">
    <source>
        <dbReference type="ARBA" id="ARBA00009455"/>
    </source>
</evidence>
<feature type="region of interest" description="Disordered" evidence="2">
    <location>
        <begin position="306"/>
        <end position="325"/>
    </location>
</feature>
<gene>
    <name evidence="4" type="ORF">SAMN02745723_1292</name>
</gene>
<comment type="caution">
    <text evidence="4">The sequence shown here is derived from an EMBL/GenBank/DDBJ whole genome shotgun (WGS) entry which is preliminary data.</text>
</comment>
<sequence>RLDWDENECLSDFYDIGEREPRYQYRYDALRRRISKTCIDITGQTQQVTYFIWDGDALAAEVSFAPLSDKTEAKLDARFFVYYLNTFEPLILQCKQQGIGSLAPPDETGYYFYQNDPNGMPLRLHDAQGEIVWSAHYTVFGQTDKLDEIKVKQPLRLQGQYFDEESGLHYNRHRYYDPATGVFVSQDPIGLVGGLNPYRYAANTFEWCDPLGLWKKHRKNGQFAKKPGRKKKKTCNSAHGNSHDTDKPAEGYTLRDRDSGDVAKYGETTQGDKRYSQKYLDDNNVDMFFEEKGTKKEMHSWQHDKILDYKANNDGERPRLNNSDY</sequence>
<dbReference type="NCBIfam" id="TIGR03696">
    <property type="entry name" value="Rhs_assc_core"/>
    <property type="match status" value="1"/>
</dbReference>
<feature type="non-terminal residue" evidence="4">
    <location>
        <position position="1"/>
    </location>
</feature>
<dbReference type="Gene3D" id="2.180.10.10">
    <property type="entry name" value="RHS repeat-associated core"/>
    <property type="match status" value="1"/>
</dbReference>
<feature type="compositionally biased region" description="Basic and acidic residues" evidence="2">
    <location>
        <begin position="241"/>
        <end position="261"/>
    </location>
</feature>
<dbReference type="Proteomes" id="UP000226420">
    <property type="component" value="Unassembled WGS sequence"/>
</dbReference>
<dbReference type="InterPro" id="IPR001826">
    <property type="entry name" value="RHS"/>
</dbReference>
<evidence type="ECO:0000256" key="2">
    <source>
        <dbReference type="SAM" id="MobiDB-lite"/>
    </source>
</evidence>
<accession>A0AAJ5BIT1</accession>
<dbReference type="Pfam" id="PF03527">
    <property type="entry name" value="RHS"/>
    <property type="match status" value="1"/>
</dbReference>
<dbReference type="PRINTS" id="PR00394">
    <property type="entry name" value="RHSPROTEIN"/>
</dbReference>
<feature type="compositionally biased region" description="Basic residues" evidence="2">
    <location>
        <begin position="219"/>
        <end position="234"/>
    </location>
</feature>
<comment type="similarity">
    <text evidence="1">Belongs to the RHS family.</text>
</comment>
<proteinExistence type="inferred from homology"/>
<name>A0AAJ5BIT1_9GAMM</name>
<dbReference type="AlphaFoldDB" id="A0AAJ5BIT1"/>
<feature type="region of interest" description="Disordered" evidence="2">
    <location>
        <begin position="219"/>
        <end position="277"/>
    </location>
</feature>
<dbReference type="EMBL" id="FOLW01000029">
    <property type="protein sequence ID" value="SFD51310.1"/>
    <property type="molecule type" value="Genomic_DNA"/>
</dbReference>
<feature type="compositionally biased region" description="Basic and acidic residues" evidence="2">
    <location>
        <begin position="306"/>
        <end position="319"/>
    </location>
</feature>
<protein>
    <submittedName>
        <fullName evidence="4">RHS repeat-associated core domain-containing protein</fullName>
    </submittedName>
</protein>
<evidence type="ECO:0000313" key="5">
    <source>
        <dbReference type="Proteomes" id="UP000226420"/>
    </source>
</evidence>
<dbReference type="PANTHER" id="PTHR32305:SF15">
    <property type="entry name" value="PROTEIN RHSA-RELATED"/>
    <property type="match status" value="1"/>
</dbReference>
<reference evidence="4 5" key="1">
    <citation type="submission" date="2016-10" db="EMBL/GenBank/DDBJ databases">
        <authorList>
            <person name="Varghese N."/>
            <person name="Submissions S."/>
        </authorList>
    </citation>
    <scope>NUCLEOTIDE SEQUENCE [LARGE SCALE GENOMIC DNA]</scope>
    <source>
        <strain evidence="4 5">DSM 5563</strain>
    </source>
</reference>
<feature type="domain" description="RHS protein conserved region" evidence="3">
    <location>
        <begin position="111"/>
        <end position="143"/>
    </location>
</feature>
<evidence type="ECO:0000313" key="4">
    <source>
        <dbReference type="EMBL" id="SFD51310.1"/>
    </source>
</evidence>
<dbReference type="RefSeq" id="WP_175474947.1">
    <property type="nucleotide sequence ID" value="NZ_FOLW01000029.1"/>
</dbReference>
<dbReference type="PANTHER" id="PTHR32305">
    <property type="match status" value="1"/>
</dbReference>